<dbReference type="Proteomes" id="UP000295252">
    <property type="component" value="Chromosome II"/>
</dbReference>
<sequence>MEWFVPYKAKVLLVHVVDSSADIFNGIIVLFYLILFTKFTGQILRIFVLPKKNLPKMVVWNSCIKVCMARQEVKNFFFFFFKKTGPSVQHGVTAQF</sequence>
<dbReference type="Gramene" id="CDP18278">
    <property type="protein sequence ID" value="CDP18278"/>
    <property type="gene ID" value="GSCOC_T00012005001"/>
</dbReference>
<keyword evidence="1" id="KW-0472">Membrane</keyword>
<keyword evidence="1" id="KW-1133">Transmembrane helix</keyword>
<keyword evidence="3" id="KW-1185">Reference proteome</keyword>
<name>A0A068VF16_COFCA</name>
<feature type="transmembrane region" description="Helical" evidence="1">
    <location>
        <begin position="23"/>
        <end position="48"/>
    </location>
</feature>
<organism evidence="2 3">
    <name type="scientific">Coffea canephora</name>
    <name type="common">Robusta coffee</name>
    <dbReference type="NCBI Taxonomy" id="49390"/>
    <lineage>
        <taxon>Eukaryota</taxon>
        <taxon>Viridiplantae</taxon>
        <taxon>Streptophyta</taxon>
        <taxon>Embryophyta</taxon>
        <taxon>Tracheophyta</taxon>
        <taxon>Spermatophyta</taxon>
        <taxon>Magnoliopsida</taxon>
        <taxon>eudicotyledons</taxon>
        <taxon>Gunneridae</taxon>
        <taxon>Pentapetalae</taxon>
        <taxon>asterids</taxon>
        <taxon>lamiids</taxon>
        <taxon>Gentianales</taxon>
        <taxon>Rubiaceae</taxon>
        <taxon>Ixoroideae</taxon>
        <taxon>Gardenieae complex</taxon>
        <taxon>Bertiereae - Coffeeae clade</taxon>
        <taxon>Coffeeae</taxon>
        <taxon>Coffea</taxon>
    </lineage>
</organism>
<dbReference type="AlphaFoldDB" id="A0A068VF16"/>
<accession>A0A068VF16</accession>
<evidence type="ECO:0000313" key="2">
    <source>
        <dbReference type="EMBL" id="CDP18278.1"/>
    </source>
</evidence>
<evidence type="ECO:0000313" key="3">
    <source>
        <dbReference type="Proteomes" id="UP000295252"/>
    </source>
</evidence>
<gene>
    <name evidence="2" type="ORF">GSCOC_T00012005001</name>
</gene>
<dbReference type="InParanoid" id="A0A068VF16"/>
<proteinExistence type="predicted"/>
<evidence type="ECO:0000256" key="1">
    <source>
        <dbReference type="SAM" id="Phobius"/>
    </source>
</evidence>
<keyword evidence="1" id="KW-0812">Transmembrane</keyword>
<reference evidence="3" key="1">
    <citation type="journal article" date="2014" name="Science">
        <title>The coffee genome provides insight into the convergent evolution of caffeine biosynthesis.</title>
        <authorList>
            <person name="Denoeud F."/>
            <person name="Carretero-Paulet L."/>
            <person name="Dereeper A."/>
            <person name="Droc G."/>
            <person name="Guyot R."/>
            <person name="Pietrella M."/>
            <person name="Zheng C."/>
            <person name="Alberti A."/>
            <person name="Anthony F."/>
            <person name="Aprea G."/>
            <person name="Aury J.M."/>
            <person name="Bento P."/>
            <person name="Bernard M."/>
            <person name="Bocs S."/>
            <person name="Campa C."/>
            <person name="Cenci A."/>
            <person name="Combes M.C."/>
            <person name="Crouzillat D."/>
            <person name="Da Silva C."/>
            <person name="Daddiego L."/>
            <person name="De Bellis F."/>
            <person name="Dussert S."/>
            <person name="Garsmeur O."/>
            <person name="Gayraud T."/>
            <person name="Guignon V."/>
            <person name="Jahn K."/>
            <person name="Jamilloux V."/>
            <person name="Joet T."/>
            <person name="Labadie K."/>
            <person name="Lan T."/>
            <person name="Leclercq J."/>
            <person name="Lepelley M."/>
            <person name="Leroy T."/>
            <person name="Li L.T."/>
            <person name="Librado P."/>
            <person name="Lopez L."/>
            <person name="Munoz A."/>
            <person name="Noel B."/>
            <person name="Pallavicini A."/>
            <person name="Perrotta G."/>
            <person name="Poncet V."/>
            <person name="Pot D."/>
            <person name="Priyono X."/>
            <person name="Rigoreau M."/>
            <person name="Rouard M."/>
            <person name="Rozas J."/>
            <person name="Tranchant-Dubreuil C."/>
            <person name="VanBuren R."/>
            <person name="Zhang Q."/>
            <person name="Andrade A.C."/>
            <person name="Argout X."/>
            <person name="Bertrand B."/>
            <person name="de Kochko A."/>
            <person name="Graziosi G."/>
            <person name="Henry R.J."/>
            <person name="Jayarama X."/>
            <person name="Ming R."/>
            <person name="Nagai C."/>
            <person name="Rounsley S."/>
            <person name="Sankoff D."/>
            <person name="Giuliano G."/>
            <person name="Albert V.A."/>
            <person name="Wincker P."/>
            <person name="Lashermes P."/>
        </authorList>
    </citation>
    <scope>NUCLEOTIDE SEQUENCE [LARGE SCALE GENOMIC DNA]</scope>
    <source>
        <strain evidence="3">cv. DH200-94</strain>
    </source>
</reference>
<protein>
    <submittedName>
        <fullName evidence="2">Uncharacterized protein</fullName>
    </submittedName>
</protein>
<dbReference type="EMBL" id="HG739305">
    <property type="protein sequence ID" value="CDP18278.1"/>
    <property type="molecule type" value="Genomic_DNA"/>
</dbReference>